<gene>
    <name evidence="6" type="ORF">H8B19_02035</name>
</gene>
<evidence type="ECO:0000256" key="1">
    <source>
        <dbReference type="ARBA" id="ARBA00022491"/>
    </source>
</evidence>
<dbReference type="InterPro" id="IPR009061">
    <property type="entry name" value="DNA-bd_dom_put_sf"/>
</dbReference>
<dbReference type="CDD" id="cd01109">
    <property type="entry name" value="HTH_YyaN"/>
    <property type="match status" value="1"/>
</dbReference>
<dbReference type="SMART" id="SM00422">
    <property type="entry name" value="HTH_MERR"/>
    <property type="match status" value="1"/>
</dbReference>
<keyword evidence="1" id="KW-0678">Repressor</keyword>
<dbReference type="InterPro" id="IPR000551">
    <property type="entry name" value="MerR-type_HTH_dom"/>
</dbReference>
<evidence type="ECO:0000256" key="4">
    <source>
        <dbReference type="ARBA" id="ARBA00023163"/>
    </source>
</evidence>
<reference evidence="6" key="1">
    <citation type="journal article" date="2018" name="Int. J. Syst. Evol. Microbiol.">
        <title>Neptunicella marina gen. nov., sp. nov., isolated from surface seawater.</title>
        <authorList>
            <person name="Liu X."/>
            <person name="Lai Q."/>
            <person name="Du Y."/>
            <person name="Zhang X."/>
            <person name="Liu Z."/>
            <person name="Sun F."/>
            <person name="Shao Z."/>
        </authorList>
    </citation>
    <scope>NUCLEOTIDE SEQUENCE</scope>
    <source>
        <strain evidence="6">S27-2</strain>
    </source>
</reference>
<proteinExistence type="predicted"/>
<name>A0A8J6IRW1_9ALTE</name>
<evidence type="ECO:0000313" key="6">
    <source>
        <dbReference type="EMBL" id="MBC3764640.1"/>
    </source>
</evidence>
<keyword evidence="7" id="KW-1185">Reference proteome</keyword>
<dbReference type="EMBL" id="JACNEP010000001">
    <property type="protein sequence ID" value="MBC3764640.1"/>
    <property type="molecule type" value="Genomic_DNA"/>
</dbReference>
<protein>
    <submittedName>
        <fullName evidence="6">MerR family transcriptional regulator</fullName>
    </submittedName>
</protein>
<feature type="domain" description="HTH merR-type" evidence="5">
    <location>
        <begin position="1"/>
        <end position="69"/>
    </location>
</feature>
<dbReference type="PANTHER" id="PTHR30204:SF69">
    <property type="entry name" value="MERR-FAMILY TRANSCRIPTIONAL REGULATOR"/>
    <property type="match status" value="1"/>
</dbReference>
<evidence type="ECO:0000313" key="7">
    <source>
        <dbReference type="Proteomes" id="UP000601768"/>
    </source>
</evidence>
<dbReference type="Pfam" id="PF13411">
    <property type="entry name" value="MerR_1"/>
    <property type="match status" value="1"/>
</dbReference>
<dbReference type="AlphaFoldDB" id="A0A8J6IRW1"/>
<keyword evidence="3" id="KW-0238">DNA-binding</keyword>
<dbReference type="Gene3D" id="1.10.1660.10">
    <property type="match status" value="1"/>
</dbReference>
<dbReference type="Proteomes" id="UP000601768">
    <property type="component" value="Unassembled WGS sequence"/>
</dbReference>
<keyword evidence="2" id="KW-0805">Transcription regulation</keyword>
<dbReference type="PANTHER" id="PTHR30204">
    <property type="entry name" value="REDOX-CYCLING DRUG-SENSING TRANSCRIPTIONAL ACTIVATOR SOXR"/>
    <property type="match status" value="1"/>
</dbReference>
<dbReference type="PRINTS" id="PR00040">
    <property type="entry name" value="HTHMERR"/>
</dbReference>
<dbReference type="PROSITE" id="PS50937">
    <property type="entry name" value="HTH_MERR_2"/>
    <property type="match status" value="1"/>
</dbReference>
<reference evidence="6" key="2">
    <citation type="submission" date="2020-08" db="EMBL/GenBank/DDBJ databases">
        <authorList>
            <person name="Lai Q."/>
        </authorList>
    </citation>
    <scope>NUCLEOTIDE SEQUENCE</scope>
    <source>
        <strain evidence="6">S27-2</strain>
    </source>
</reference>
<dbReference type="GO" id="GO:0003700">
    <property type="term" value="F:DNA-binding transcription factor activity"/>
    <property type="evidence" value="ECO:0007669"/>
    <property type="project" value="InterPro"/>
</dbReference>
<keyword evidence="4" id="KW-0804">Transcription</keyword>
<evidence type="ECO:0000259" key="5">
    <source>
        <dbReference type="PROSITE" id="PS50937"/>
    </source>
</evidence>
<dbReference type="InterPro" id="IPR047057">
    <property type="entry name" value="MerR_fam"/>
</dbReference>
<accession>A0A8J6IRW1</accession>
<organism evidence="6 7">
    <name type="scientific">Neptunicella marina</name>
    <dbReference type="NCBI Taxonomy" id="2125989"/>
    <lineage>
        <taxon>Bacteria</taxon>
        <taxon>Pseudomonadati</taxon>
        <taxon>Pseudomonadota</taxon>
        <taxon>Gammaproteobacteria</taxon>
        <taxon>Alteromonadales</taxon>
        <taxon>Alteromonadaceae</taxon>
        <taxon>Neptunicella</taxon>
    </lineage>
</organism>
<dbReference type="RefSeq" id="WP_186505102.1">
    <property type="nucleotide sequence ID" value="NZ_JACNEP010000001.1"/>
</dbReference>
<dbReference type="SUPFAM" id="SSF46955">
    <property type="entry name" value="Putative DNA-binding domain"/>
    <property type="match status" value="1"/>
</dbReference>
<evidence type="ECO:0000256" key="3">
    <source>
        <dbReference type="ARBA" id="ARBA00023125"/>
    </source>
</evidence>
<evidence type="ECO:0000256" key="2">
    <source>
        <dbReference type="ARBA" id="ARBA00023015"/>
    </source>
</evidence>
<sequence length="113" mass="12992">MKIGTVSSETGLGIHTIRYYEKQGLIQKPVKDISGHRAYAHKDVEVLNWISCMKNSGMSLNKIKQYTNAFYSDDKQACIELLQEHLAHLAVQQQNIEHYVEVTKNKINRFKNA</sequence>
<comment type="caution">
    <text evidence="6">The sequence shown here is derived from an EMBL/GenBank/DDBJ whole genome shotgun (WGS) entry which is preliminary data.</text>
</comment>
<dbReference type="GO" id="GO:0003677">
    <property type="term" value="F:DNA binding"/>
    <property type="evidence" value="ECO:0007669"/>
    <property type="project" value="UniProtKB-KW"/>
</dbReference>